<protein>
    <submittedName>
        <fullName evidence="2">Uncharacterized protein</fullName>
    </submittedName>
</protein>
<dbReference type="Pfam" id="PF04749">
    <property type="entry name" value="PLAC8"/>
    <property type="match status" value="1"/>
</dbReference>
<dbReference type="EMBL" id="JAGPYM010000006">
    <property type="protein sequence ID" value="KAH6892964.1"/>
    <property type="molecule type" value="Genomic_DNA"/>
</dbReference>
<comment type="caution">
    <text evidence="2">The sequence shown here is derived from an EMBL/GenBank/DDBJ whole genome shotgun (WGS) entry which is preliminary data.</text>
</comment>
<feature type="compositionally biased region" description="Basic and acidic residues" evidence="1">
    <location>
        <begin position="367"/>
        <end position="381"/>
    </location>
</feature>
<sequence length="399" mass="44735">MDPPLHWTRDPRFSPRDPPAWYYRHTTPFWTMGSTPMMEKKLALERKHSWQWDEDHTASESATFLESICWPCGVYSRTSQRLNAALGGRDAVHIPSEGCCTSDCLQYAACFPFYGVLLAKLQGTVRSFYDIDGNDVSDWLSGCLCPCVTLARNENEILLRERHHHHKPPHTHDDRYEAESPMEAPVEWSSECSPTTVSLENPDGRVLTSIPEGSRETSTARIPSRCISQSEGGPLACADAGGPPVHRLDQDVQMIPVEVAPTHTIHKDPRTQTESPYDTSHDLRRDPTTGHAGPPRTHSIELDQLGPTDGPQPLKHTIHRDQLVARPQPTAQHELPDDTVNSPPQRDRGTTRHELRDDTVTSPTPPPRRDRGTPHGLDDHQPTISKGATHKPHILFDDK</sequence>
<evidence type="ECO:0000256" key="1">
    <source>
        <dbReference type="SAM" id="MobiDB-lite"/>
    </source>
</evidence>
<evidence type="ECO:0000313" key="2">
    <source>
        <dbReference type="EMBL" id="KAH6892964.1"/>
    </source>
</evidence>
<feature type="region of interest" description="Disordered" evidence="1">
    <location>
        <begin position="327"/>
        <end position="399"/>
    </location>
</feature>
<accession>A0A9P9ARI1</accession>
<evidence type="ECO:0000313" key="3">
    <source>
        <dbReference type="Proteomes" id="UP000777438"/>
    </source>
</evidence>
<feature type="compositionally biased region" description="Basic and acidic residues" evidence="1">
    <location>
        <begin position="345"/>
        <end position="359"/>
    </location>
</feature>
<name>A0A9P9ARI1_9HYPO</name>
<proteinExistence type="predicted"/>
<feature type="compositionally biased region" description="Basic and acidic residues" evidence="1">
    <location>
        <begin position="279"/>
        <end position="288"/>
    </location>
</feature>
<feature type="region of interest" description="Disordered" evidence="1">
    <location>
        <begin position="163"/>
        <end position="235"/>
    </location>
</feature>
<gene>
    <name evidence="2" type="ORF">B0T10DRAFT_262783</name>
</gene>
<organism evidence="2 3">
    <name type="scientific">Thelonectria olida</name>
    <dbReference type="NCBI Taxonomy" id="1576542"/>
    <lineage>
        <taxon>Eukaryota</taxon>
        <taxon>Fungi</taxon>
        <taxon>Dikarya</taxon>
        <taxon>Ascomycota</taxon>
        <taxon>Pezizomycotina</taxon>
        <taxon>Sordariomycetes</taxon>
        <taxon>Hypocreomycetidae</taxon>
        <taxon>Hypocreales</taxon>
        <taxon>Nectriaceae</taxon>
        <taxon>Thelonectria</taxon>
    </lineage>
</organism>
<dbReference type="Proteomes" id="UP000777438">
    <property type="component" value="Unassembled WGS sequence"/>
</dbReference>
<feature type="region of interest" description="Disordered" evidence="1">
    <location>
        <begin position="261"/>
        <end position="315"/>
    </location>
</feature>
<dbReference type="AlphaFoldDB" id="A0A9P9ARI1"/>
<keyword evidence="3" id="KW-1185">Reference proteome</keyword>
<feature type="compositionally biased region" description="Polar residues" evidence="1">
    <location>
        <begin position="190"/>
        <end position="199"/>
    </location>
</feature>
<feature type="compositionally biased region" description="Polar residues" evidence="1">
    <location>
        <begin position="216"/>
        <end position="231"/>
    </location>
</feature>
<reference evidence="2 3" key="1">
    <citation type="journal article" date="2021" name="Nat. Commun.">
        <title>Genetic determinants of endophytism in the Arabidopsis root mycobiome.</title>
        <authorList>
            <person name="Mesny F."/>
            <person name="Miyauchi S."/>
            <person name="Thiergart T."/>
            <person name="Pickel B."/>
            <person name="Atanasova L."/>
            <person name="Karlsson M."/>
            <person name="Huettel B."/>
            <person name="Barry K.W."/>
            <person name="Haridas S."/>
            <person name="Chen C."/>
            <person name="Bauer D."/>
            <person name="Andreopoulos W."/>
            <person name="Pangilinan J."/>
            <person name="LaButti K."/>
            <person name="Riley R."/>
            <person name="Lipzen A."/>
            <person name="Clum A."/>
            <person name="Drula E."/>
            <person name="Henrissat B."/>
            <person name="Kohler A."/>
            <person name="Grigoriev I.V."/>
            <person name="Martin F.M."/>
            <person name="Hacquard S."/>
        </authorList>
    </citation>
    <scope>NUCLEOTIDE SEQUENCE [LARGE SCALE GENOMIC DNA]</scope>
    <source>
        <strain evidence="2 3">MPI-CAGE-CH-0241</strain>
    </source>
</reference>
<dbReference type="OrthoDB" id="1045822at2759"/>
<dbReference type="InterPro" id="IPR006461">
    <property type="entry name" value="PLAC_motif_containing"/>
</dbReference>